<evidence type="ECO:0000259" key="12">
    <source>
        <dbReference type="PROSITE" id="PS50112"/>
    </source>
</evidence>
<dbReference type="Gene3D" id="3.30.565.10">
    <property type="entry name" value="Histidine kinase-like ATPase, C-terminal domain"/>
    <property type="match status" value="1"/>
</dbReference>
<dbReference type="Gene3D" id="3.40.50.2300">
    <property type="match status" value="1"/>
</dbReference>
<evidence type="ECO:0000313" key="14">
    <source>
        <dbReference type="Proteomes" id="UP000191931"/>
    </source>
</evidence>
<keyword evidence="3 9" id="KW-0597">Phosphoprotein</keyword>
<dbReference type="Gene3D" id="3.30.450.20">
    <property type="entry name" value="PAS domain"/>
    <property type="match status" value="2"/>
</dbReference>
<keyword evidence="4 13" id="KW-0808">Transferase</keyword>
<dbReference type="CDD" id="cd00075">
    <property type="entry name" value="HATPase"/>
    <property type="match status" value="1"/>
</dbReference>
<dbReference type="SMART" id="SM00448">
    <property type="entry name" value="REC"/>
    <property type="match status" value="1"/>
</dbReference>
<dbReference type="Gene3D" id="1.10.287.130">
    <property type="match status" value="1"/>
</dbReference>
<dbReference type="InterPro" id="IPR011006">
    <property type="entry name" value="CheY-like_superfamily"/>
</dbReference>
<dbReference type="PROSITE" id="PS50109">
    <property type="entry name" value="HIS_KIN"/>
    <property type="match status" value="1"/>
</dbReference>
<evidence type="ECO:0000256" key="2">
    <source>
        <dbReference type="ARBA" id="ARBA00012438"/>
    </source>
</evidence>
<feature type="modified residue" description="4-aspartylphosphate" evidence="9">
    <location>
        <position position="570"/>
    </location>
</feature>
<dbReference type="CDD" id="cd17546">
    <property type="entry name" value="REC_hyHK_CKI1_RcsC-like"/>
    <property type="match status" value="1"/>
</dbReference>
<dbReference type="InterPro" id="IPR035965">
    <property type="entry name" value="PAS-like_dom_sf"/>
</dbReference>
<dbReference type="Pfam" id="PF08448">
    <property type="entry name" value="PAS_4"/>
    <property type="match status" value="1"/>
</dbReference>
<comment type="catalytic activity">
    <reaction evidence="1">
        <text>ATP + protein L-histidine = ADP + protein N-phospho-L-histidine.</text>
        <dbReference type="EC" id="2.7.13.3"/>
    </reaction>
</comment>
<dbReference type="Proteomes" id="UP000191931">
    <property type="component" value="Unassembled WGS sequence"/>
</dbReference>
<keyword evidence="7" id="KW-0067">ATP-binding</keyword>
<accession>A0A1W1H6F2</accession>
<dbReference type="InterPro" id="IPR036890">
    <property type="entry name" value="HATPase_C_sf"/>
</dbReference>
<name>A0A1W1H6F2_9BACT</name>
<dbReference type="GO" id="GO:0005524">
    <property type="term" value="F:ATP binding"/>
    <property type="evidence" value="ECO:0007669"/>
    <property type="project" value="UniProtKB-KW"/>
</dbReference>
<evidence type="ECO:0000256" key="3">
    <source>
        <dbReference type="ARBA" id="ARBA00022553"/>
    </source>
</evidence>
<keyword evidence="5" id="KW-0547">Nucleotide-binding</keyword>
<dbReference type="CDD" id="cd00130">
    <property type="entry name" value="PAS"/>
    <property type="match status" value="1"/>
</dbReference>
<evidence type="ECO:0000256" key="8">
    <source>
        <dbReference type="ARBA" id="ARBA00023012"/>
    </source>
</evidence>
<dbReference type="InterPro" id="IPR005467">
    <property type="entry name" value="His_kinase_dom"/>
</dbReference>
<dbReference type="STRING" id="1246637.MTBBW1_1220016"/>
<dbReference type="SUPFAM" id="SSF55874">
    <property type="entry name" value="ATPase domain of HSP90 chaperone/DNA topoisomerase II/histidine kinase"/>
    <property type="match status" value="1"/>
</dbReference>
<dbReference type="EMBL" id="FWEV01000027">
    <property type="protein sequence ID" value="SLM28016.1"/>
    <property type="molecule type" value="Genomic_DNA"/>
</dbReference>
<proteinExistence type="predicted"/>
<keyword evidence="8" id="KW-0902">Two-component regulatory system</keyword>
<dbReference type="GO" id="GO:0000160">
    <property type="term" value="P:phosphorelay signal transduction system"/>
    <property type="evidence" value="ECO:0007669"/>
    <property type="project" value="UniProtKB-KW"/>
</dbReference>
<dbReference type="PROSITE" id="PS50112">
    <property type="entry name" value="PAS"/>
    <property type="match status" value="1"/>
</dbReference>
<dbReference type="InterPro" id="IPR001789">
    <property type="entry name" value="Sig_transdc_resp-reg_receiver"/>
</dbReference>
<dbReference type="SUPFAM" id="SSF55785">
    <property type="entry name" value="PYP-like sensor domain (PAS domain)"/>
    <property type="match status" value="2"/>
</dbReference>
<feature type="domain" description="Response regulatory" evidence="11">
    <location>
        <begin position="516"/>
        <end position="636"/>
    </location>
</feature>
<evidence type="ECO:0000256" key="7">
    <source>
        <dbReference type="ARBA" id="ARBA00022840"/>
    </source>
</evidence>
<evidence type="ECO:0000259" key="11">
    <source>
        <dbReference type="PROSITE" id="PS50110"/>
    </source>
</evidence>
<evidence type="ECO:0000259" key="10">
    <source>
        <dbReference type="PROSITE" id="PS50109"/>
    </source>
</evidence>
<keyword evidence="14" id="KW-1185">Reference proteome</keyword>
<dbReference type="InterPro" id="IPR013656">
    <property type="entry name" value="PAS_4"/>
</dbReference>
<dbReference type="SUPFAM" id="SSF52172">
    <property type="entry name" value="CheY-like"/>
    <property type="match status" value="1"/>
</dbReference>
<feature type="domain" description="PAS" evidence="12">
    <location>
        <begin position="147"/>
        <end position="217"/>
    </location>
</feature>
<dbReference type="EC" id="2.7.13.3" evidence="2"/>
<protein>
    <recommendedName>
        <fullName evidence="2">histidine kinase</fullName>
        <ecNumber evidence="2">2.7.13.3</ecNumber>
    </recommendedName>
</protein>
<dbReference type="PANTHER" id="PTHR43065">
    <property type="entry name" value="SENSOR HISTIDINE KINASE"/>
    <property type="match status" value="1"/>
</dbReference>
<dbReference type="InterPro" id="IPR000014">
    <property type="entry name" value="PAS"/>
</dbReference>
<organism evidence="13 14">
    <name type="scientific">Desulfamplus magnetovallimortis</name>
    <dbReference type="NCBI Taxonomy" id="1246637"/>
    <lineage>
        <taxon>Bacteria</taxon>
        <taxon>Pseudomonadati</taxon>
        <taxon>Thermodesulfobacteriota</taxon>
        <taxon>Desulfobacteria</taxon>
        <taxon>Desulfobacterales</taxon>
        <taxon>Desulfobacteraceae</taxon>
        <taxon>Desulfamplus</taxon>
    </lineage>
</organism>
<dbReference type="RefSeq" id="WP_186441309.1">
    <property type="nucleotide sequence ID" value="NZ_LT828546.1"/>
</dbReference>
<dbReference type="PANTHER" id="PTHR43065:SF10">
    <property type="entry name" value="PEROXIDE STRESS-ACTIVATED HISTIDINE KINASE MAK3"/>
    <property type="match status" value="1"/>
</dbReference>
<evidence type="ECO:0000256" key="9">
    <source>
        <dbReference type="PROSITE-ProRule" id="PRU00169"/>
    </source>
</evidence>
<dbReference type="Pfam" id="PF13188">
    <property type="entry name" value="PAS_8"/>
    <property type="match status" value="1"/>
</dbReference>
<dbReference type="SMART" id="SM00387">
    <property type="entry name" value="HATPase_c"/>
    <property type="match status" value="1"/>
</dbReference>
<evidence type="ECO:0000256" key="6">
    <source>
        <dbReference type="ARBA" id="ARBA00022777"/>
    </source>
</evidence>
<evidence type="ECO:0000256" key="1">
    <source>
        <dbReference type="ARBA" id="ARBA00000085"/>
    </source>
</evidence>
<dbReference type="GO" id="GO:0004673">
    <property type="term" value="F:protein histidine kinase activity"/>
    <property type="evidence" value="ECO:0007669"/>
    <property type="project" value="UniProtKB-EC"/>
</dbReference>
<dbReference type="PROSITE" id="PS50110">
    <property type="entry name" value="RESPONSE_REGULATORY"/>
    <property type="match status" value="1"/>
</dbReference>
<reference evidence="13 14" key="1">
    <citation type="submission" date="2017-03" db="EMBL/GenBank/DDBJ databases">
        <authorList>
            <person name="Afonso C.L."/>
            <person name="Miller P.J."/>
            <person name="Scott M.A."/>
            <person name="Spackman E."/>
            <person name="Goraichik I."/>
            <person name="Dimitrov K.M."/>
            <person name="Suarez D.L."/>
            <person name="Swayne D.E."/>
        </authorList>
    </citation>
    <scope>NUCLEOTIDE SEQUENCE [LARGE SCALE GENOMIC DNA]</scope>
    <source>
        <strain evidence="13">PRJEB14757</strain>
    </source>
</reference>
<dbReference type="PRINTS" id="PR00344">
    <property type="entry name" value="BCTRLSENSOR"/>
</dbReference>
<dbReference type="SMART" id="SM00091">
    <property type="entry name" value="PAS"/>
    <property type="match status" value="2"/>
</dbReference>
<dbReference type="Pfam" id="PF02518">
    <property type="entry name" value="HATPase_c"/>
    <property type="match status" value="1"/>
</dbReference>
<dbReference type="NCBIfam" id="TIGR00229">
    <property type="entry name" value="sensory_box"/>
    <property type="match status" value="1"/>
</dbReference>
<feature type="domain" description="Histidine kinase" evidence="10">
    <location>
        <begin position="281"/>
        <end position="497"/>
    </location>
</feature>
<evidence type="ECO:0000256" key="4">
    <source>
        <dbReference type="ARBA" id="ARBA00022679"/>
    </source>
</evidence>
<dbReference type="InterPro" id="IPR004358">
    <property type="entry name" value="Sig_transdc_His_kin-like_C"/>
</dbReference>
<evidence type="ECO:0000256" key="5">
    <source>
        <dbReference type="ARBA" id="ARBA00022741"/>
    </source>
</evidence>
<dbReference type="Pfam" id="PF00072">
    <property type="entry name" value="Response_reg"/>
    <property type="match status" value="1"/>
</dbReference>
<keyword evidence="6 13" id="KW-0418">Kinase</keyword>
<dbReference type="InterPro" id="IPR003594">
    <property type="entry name" value="HATPase_dom"/>
</dbReference>
<sequence>MDNESKNSSYEQILHYHSKETKRPETEPLVSRLPFILDHLPAFIFILDKNHSIQYANRFFLQHFGHNNGNNCYQIKYKRTEPCEHCSIFHYNDKQNCQKAEWHCGYDQKHYELCNYSLTDERDNSNLFKIAIDITTHKNVAKELEKSKKRLEMTFNAISDWICIIDKDHKILFSNPSVEKIVGLRENEIIGECCHHVIHKTRQTPLNCPLEKAARTKKRETLEFQIEDGRWLQTTVDPFEYNENGEQAFVHTVRDITPMKQHEQDTIAARKAEAFSILSGGLAHDYNNLLTIIWGNISLLKDSANNLYDSRLLQAVEKACEQARNLTHNFITLSHCSMLSQSSTNINDIIDKAIKNTIFDNSINISIHNEADSPFIEADPDLLTAAIQNIITNSIEAMPNGGDFTITTKSAPYIPGLPQNKKYLKLSLTDTGKGIPKSDLHKVFDPYFSSKQLGVRKGMGLGLAISKSIIEKHGGSININSKLNKGSTITITLPMPEIDTDACKWRKIPSDLLRPTILFMEDDHIIREMIGNMLKSIKYGALQTADGQEAVDIYRQTLKNGKPIDLILLDQNIKGGMGGIETLKELRKLGFQKRAIVVTGSPSCPAIIDFKKYGFDASLLKPFTIDELEAVIKANIGKNCSNFDGVPNPFI</sequence>
<evidence type="ECO:0000313" key="13">
    <source>
        <dbReference type="EMBL" id="SLM28016.1"/>
    </source>
</evidence>
<gene>
    <name evidence="13" type="ORF">MTBBW1_1220016</name>
</gene>
<dbReference type="AlphaFoldDB" id="A0A1W1H6F2"/>